<reference evidence="1" key="4">
    <citation type="submission" date="2019-03" db="UniProtKB">
        <authorList>
            <consortium name="EnsemblPlants"/>
        </authorList>
    </citation>
    <scope>IDENTIFICATION</scope>
</reference>
<reference evidence="2" key="1">
    <citation type="journal article" date="2014" name="Science">
        <title>Ancient hybridizations among the ancestral genomes of bread wheat.</title>
        <authorList>
            <consortium name="International Wheat Genome Sequencing Consortium,"/>
            <person name="Marcussen T."/>
            <person name="Sandve S.R."/>
            <person name="Heier L."/>
            <person name="Spannagl M."/>
            <person name="Pfeifer M."/>
            <person name="Jakobsen K.S."/>
            <person name="Wulff B.B."/>
            <person name="Steuernagel B."/>
            <person name="Mayer K.F."/>
            <person name="Olsen O.A."/>
        </authorList>
    </citation>
    <scope>NUCLEOTIDE SEQUENCE [LARGE SCALE GENOMIC DNA]</scope>
    <source>
        <strain evidence="2">cv. AL8/78</strain>
    </source>
</reference>
<protein>
    <submittedName>
        <fullName evidence="1">Uncharacterized protein</fullName>
    </submittedName>
</protein>
<keyword evidence="2" id="KW-1185">Reference proteome</keyword>
<reference evidence="2" key="2">
    <citation type="journal article" date="2017" name="Nat. Plants">
        <title>The Aegilops tauschii genome reveals multiple impacts of transposons.</title>
        <authorList>
            <person name="Zhao G."/>
            <person name="Zou C."/>
            <person name="Li K."/>
            <person name="Wang K."/>
            <person name="Li T."/>
            <person name="Gao L."/>
            <person name="Zhang X."/>
            <person name="Wang H."/>
            <person name="Yang Z."/>
            <person name="Liu X."/>
            <person name="Jiang W."/>
            <person name="Mao L."/>
            <person name="Kong X."/>
            <person name="Jiao Y."/>
            <person name="Jia J."/>
        </authorList>
    </citation>
    <scope>NUCLEOTIDE SEQUENCE [LARGE SCALE GENOMIC DNA]</scope>
    <source>
        <strain evidence="2">cv. AL8/78</strain>
    </source>
</reference>
<evidence type="ECO:0000313" key="2">
    <source>
        <dbReference type="Proteomes" id="UP000015105"/>
    </source>
</evidence>
<dbReference type="Proteomes" id="UP000015105">
    <property type="component" value="Chromosome 5D"/>
</dbReference>
<name>A0A453M2W6_AEGTS</name>
<reference evidence="1" key="5">
    <citation type="journal article" date="2021" name="G3 (Bethesda)">
        <title>Aegilops tauschii genome assembly Aet v5.0 features greater sequence contiguity and improved annotation.</title>
        <authorList>
            <person name="Wang L."/>
            <person name="Zhu T."/>
            <person name="Rodriguez J.C."/>
            <person name="Deal K.R."/>
            <person name="Dubcovsky J."/>
            <person name="McGuire P.E."/>
            <person name="Lux T."/>
            <person name="Spannagl M."/>
            <person name="Mayer K.F.X."/>
            <person name="Baldrich P."/>
            <person name="Meyers B.C."/>
            <person name="Huo N."/>
            <person name="Gu Y.Q."/>
            <person name="Zhou H."/>
            <person name="Devos K.M."/>
            <person name="Bennetzen J.L."/>
            <person name="Unver T."/>
            <person name="Budak H."/>
            <person name="Gulick P.J."/>
            <person name="Galiba G."/>
            <person name="Kalapos B."/>
            <person name="Nelson D.R."/>
            <person name="Li P."/>
            <person name="You F.M."/>
            <person name="Luo M.C."/>
            <person name="Dvorak J."/>
        </authorList>
    </citation>
    <scope>NUCLEOTIDE SEQUENCE [LARGE SCALE GENOMIC DNA]</scope>
    <source>
        <strain evidence="1">cv. AL8/78</strain>
    </source>
</reference>
<evidence type="ECO:0000313" key="1">
    <source>
        <dbReference type="EnsemblPlants" id="AET5Gv21021400.17"/>
    </source>
</evidence>
<proteinExistence type="predicted"/>
<reference evidence="1" key="3">
    <citation type="journal article" date="2017" name="Nature">
        <title>Genome sequence of the progenitor of the wheat D genome Aegilops tauschii.</title>
        <authorList>
            <person name="Luo M.C."/>
            <person name="Gu Y.Q."/>
            <person name="Puiu D."/>
            <person name="Wang H."/>
            <person name="Twardziok S.O."/>
            <person name="Deal K.R."/>
            <person name="Huo N."/>
            <person name="Zhu T."/>
            <person name="Wang L."/>
            <person name="Wang Y."/>
            <person name="McGuire P.E."/>
            <person name="Liu S."/>
            <person name="Long H."/>
            <person name="Ramasamy R.K."/>
            <person name="Rodriguez J.C."/>
            <person name="Van S.L."/>
            <person name="Yuan L."/>
            <person name="Wang Z."/>
            <person name="Xia Z."/>
            <person name="Xiao L."/>
            <person name="Anderson O.D."/>
            <person name="Ouyang S."/>
            <person name="Liang Y."/>
            <person name="Zimin A.V."/>
            <person name="Pertea G."/>
            <person name="Qi P."/>
            <person name="Bennetzen J.L."/>
            <person name="Dai X."/>
            <person name="Dawson M.W."/>
            <person name="Muller H.G."/>
            <person name="Kugler K."/>
            <person name="Rivarola-Duarte L."/>
            <person name="Spannagl M."/>
            <person name="Mayer K.F.X."/>
            <person name="Lu F.H."/>
            <person name="Bevan M.W."/>
            <person name="Leroy P."/>
            <person name="Li P."/>
            <person name="You F.M."/>
            <person name="Sun Q."/>
            <person name="Liu Z."/>
            <person name="Lyons E."/>
            <person name="Wicker T."/>
            <person name="Salzberg S.L."/>
            <person name="Devos K.M."/>
            <person name="Dvorak J."/>
        </authorList>
    </citation>
    <scope>NUCLEOTIDE SEQUENCE [LARGE SCALE GENOMIC DNA]</scope>
    <source>
        <strain evidence="1">cv. AL8/78</strain>
    </source>
</reference>
<organism evidence="1 2">
    <name type="scientific">Aegilops tauschii subsp. strangulata</name>
    <name type="common">Goatgrass</name>
    <dbReference type="NCBI Taxonomy" id="200361"/>
    <lineage>
        <taxon>Eukaryota</taxon>
        <taxon>Viridiplantae</taxon>
        <taxon>Streptophyta</taxon>
        <taxon>Embryophyta</taxon>
        <taxon>Tracheophyta</taxon>
        <taxon>Spermatophyta</taxon>
        <taxon>Magnoliopsida</taxon>
        <taxon>Liliopsida</taxon>
        <taxon>Poales</taxon>
        <taxon>Poaceae</taxon>
        <taxon>BOP clade</taxon>
        <taxon>Pooideae</taxon>
        <taxon>Triticodae</taxon>
        <taxon>Triticeae</taxon>
        <taxon>Triticinae</taxon>
        <taxon>Aegilops</taxon>
    </lineage>
</organism>
<dbReference type="AlphaFoldDB" id="A0A453M2W6"/>
<dbReference type="Gramene" id="AET5Gv21021400.17">
    <property type="protein sequence ID" value="AET5Gv21021400.17"/>
    <property type="gene ID" value="AET5Gv21021400"/>
</dbReference>
<sequence length="50" mass="5445">MCLGIQSGDGIARSHRLCKVASHSIRLIAMCLRNCSTTSTCSRIHNKINS</sequence>
<dbReference type="EnsemblPlants" id="AET5Gv21021400.17">
    <property type="protein sequence ID" value="AET5Gv21021400.17"/>
    <property type="gene ID" value="AET5Gv21021400"/>
</dbReference>
<accession>A0A453M2W6</accession>